<sequence length="70" mass="7578">MLPGVEDQDRGRSLAGIALVVVDLSKKIASILDRADRDTTDPRPSRGPGVRWAAGVPCQAVARAARRWRV</sequence>
<comment type="caution">
    <text evidence="1">The sequence shown here is derived from an EMBL/GenBank/DDBJ whole genome shotgun (WGS) entry which is preliminary data.</text>
</comment>
<reference evidence="2" key="1">
    <citation type="journal article" date="2019" name="Int. J. Syst. Evol. Microbiol.">
        <title>The Global Catalogue of Microorganisms (GCM) 10K type strain sequencing project: providing services to taxonomists for standard genome sequencing and annotation.</title>
        <authorList>
            <consortium name="The Broad Institute Genomics Platform"/>
            <consortium name="The Broad Institute Genome Sequencing Center for Infectious Disease"/>
            <person name="Wu L."/>
            <person name="Ma J."/>
        </authorList>
    </citation>
    <scope>NUCLEOTIDE SEQUENCE [LARGE SCALE GENOMIC DNA]</scope>
    <source>
        <strain evidence="2">JCM 9651</strain>
    </source>
</reference>
<evidence type="ECO:0000313" key="1">
    <source>
        <dbReference type="EMBL" id="GAA3371609.1"/>
    </source>
</evidence>
<accession>A0ABP6SAT7</accession>
<evidence type="ECO:0000313" key="2">
    <source>
        <dbReference type="Proteomes" id="UP001499990"/>
    </source>
</evidence>
<protein>
    <submittedName>
        <fullName evidence="1">Uncharacterized protein</fullName>
    </submittedName>
</protein>
<gene>
    <name evidence="1" type="ORF">GCM10020367_22970</name>
</gene>
<organism evidence="1 2">
    <name type="scientific">Streptomyces sannanensis</name>
    <dbReference type="NCBI Taxonomy" id="285536"/>
    <lineage>
        <taxon>Bacteria</taxon>
        <taxon>Bacillati</taxon>
        <taxon>Actinomycetota</taxon>
        <taxon>Actinomycetes</taxon>
        <taxon>Kitasatosporales</taxon>
        <taxon>Streptomycetaceae</taxon>
        <taxon>Streptomyces</taxon>
    </lineage>
</organism>
<proteinExistence type="predicted"/>
<name>A0ABP6SAT7_9ACTN</name>
<dbReference type="EMBL" id="BAAAYL010000001">
    <property type="protein sequence ID" value="GAA3371609.1"/>
    <property type="molecule type" value="Genomic_DNA"/>
</dbReference>
<keyword evidence="2" id="KW-1185">Reference proteome</keyword>
<dbReference type="Proteomes" id="UP001499990">
    <property type="component" value="Unassembled WGS sequence"/>
</dbReference>